<dbReference type="InterPro" id="IPR008922">
    <property type="entry name" value="Di-copper_centre_dom_sf"/>
</dbReference>
<evidence type="ECO:0000256" key="4">
    <source>
        <dbReference type="ARBA" id="ARBA00022525"/>
    </source>
</evidence>
<dbReference type="GO" id="GO:0005576">
    <property type="term" value="C:extracellular region"/>
    <property type="evidence" value="ECO:0007669"/>
    <property type="project" value="UniProtKB-SubCell"/>
</dbReference>
<keyword evidence="6" id="KW-0560">Oxidoreductase</keyword>
<evidence type="ECO:0000256" key="3">
    <source>
        <dbReference type="ARBA" id="ARBA00009928"/>
    </source>
</evidence>
<reference evidence="11" key="2">
    <citation type="submission" date="2020-05" db="UniProtKB">
        <authorList>
            <consortium name="EnsemblMetazoa"/>
        </authorList>
    </citation>
    <scope>IDENTIFICATION</scope>
    <source>
        <strain evidence="11">FAR1</strain>
    </source>
</reference>
<dbReference type="Pfam" id="PF03722">
    <property type="entry name" value="Hemocyanin_N"/>
    <property type="match status" value="1"/>
</dbReference>
<organism evidence="11 12">
    <name type="scientific">Anopheles farauti</name>
    <dbReference type="NCBI Taxonomy" id="69004"/>
    <lineage>
        <taxon>Eukaryota</taxon>
        <taxon>Metazoa</taxon>
        <taxon>Ecdysozoa</taxon>
        <taxon>Arthropoda</taxon>
        <taxon>Hexapoda</taxon>
        <taxon>Insecta</taxon>
        <taxon>Pterygota</taxon>
        <taxon>Neoptera</taxon>
        <taxon>Endopterygota</taxon>
        <taxon>Diptera</taxon>
        <taxon>Nematocera</taxon>
        <taxon>Culicoidea</taxon>
        <taxon>Culicidae</taxon>
        <taxon>Anophelinae</taxon>
        <taxon>Anopheles</taxon>
    </lineage>
</organism>
<dbReference type="InterPro" id="IPR000896">
    <property type="entry name" value="Hemocyanin/hexamerin_mid_dom"/>
</dbReference>
<dbReference type="Pfam" id="PF03723">
    <property type="entry name" value="Hemocyanin_C"/>
    <property type="match status" value="1"/>
</dbReference>
<evidence type="ECO:0000256" key="1">
    <source>
        <dbReference type="ARBA" id="ARBA00001973"/>
    </source>
</evidence>
<comment type="cofactor">
    <cofactor evidence="1">
        <name>Cu(2+)</name>
        <dbReference type="ChEBI" id="CHEBI:29036"/>
    </cofactor>
</comment>
<feature type="domain" description="Tyrosinase copper-binding" evidence="10">
    <location>
        <begin position="398"/>
        <end position="409"/>
    </location>
</feature>
<dbReference type="Gene3D" id="2.60.40.1520">
    <property type="entry name" value="Hemocyanin, C-terminal domain"/>
    <property type="match status" value="1"/>
</dbReference>
<evidence type="ECO:0000256" key="5">
    <source>
        <dbReference type="ARBA" id="ARBA00022723"/>
    </source>
</evidence>
<dbReference type="VEuPathDB" id="VectorBase:AFAF000859"/>
<dbReference type="SUPFAM" id="SSF48050">
    <property type="entry name" value="Hemocyanin, N-terminal domain"/>
    <property type="match status" value="1"/>
</dbReference>
<dbReference type="Gene3D" id="1.10.1280.10">
    <property type="entry name" value="Di-copper center containing domain from catechol oxidase"/>
    <property type="match status" value="1"/>
</dbReference>
<keyword evidence="9" id="KW-1015">Disulfide bond</keyword>
<evidence type="ECO:0000256" key="9">
    <source>
        <dbReference type="ARBA" id="ARBA00023157"/>
    </source>
</evidence>
<keyword evidence="5" id="KW-0479">Metal-binding</keyword>
<dbReference type="InterPro" id="IPR036697">
    <property type="entry name" value="Hemocyanin_N_sf"/>
</dbReference>
<protein>
    <recommendedName>
        <fullName evidence="10">Tyrosinase copper-binding domain-containing protein</fullName>
    </recommendedName>
</protein>
<dbReference type="PANTHER" id="PTHR11511:SF24">
    <property type="entry name" value="GH04080P"/>
    <property type="match status" value="1"/>
</dbReference>
<evidence type="ECO:0000256" key="2">
    <source>
        <dbReference type="ARBA" id="ARBA00004613"/>
    </source>
</evidence>
<dbReference type="InterPro" id="IPR014756">
    <property type="entry name" value="Ig_E-set"/>
</dbReference>
<dbReference type="PROSITE" id="PS00209">
    <property type="entry name" value="HEMOCYANIN_1"/>
    <property type="match status" value="1"/>
</dbReference>
<dbReference type="GO" id="GO:0004097">
    <property type="term" value="F:catechol oxidase activity"/>
    <property type="evidence" value="ECO:0007669"/>
    <property type="project" value="UniProtKB-ARBA"/>
</dbReference>
<keyword evidence="4" id="KW-0964">Secreted</keyword>
<dbReference type="EMBL" id="AXCN02000973">
    <property type="status" value="NOT_ANNOTATED_CDS"/>
    <property type="molecule type" value="Genomic_DNA"/>
</dbReference>
<accession>A0A182Q0X3</accession>
<reference evidence="12" key="1">
    <citation type="submission" date="2014-01" db="EMBL/GenBank/DDBJ databases">
        <title>The Genome Sequence of Anopheles farauti FAR1 (V2).</title>
        <authorList>
            <consortium name="The Broad Institute Genomics Platform"/>
            <person name="Neafsey D.E."/>
            <person name="Besansky N."/>
            <person name="Howell P."/>
            <person name="Walton C."/>
            <person name="Young S.K."/>
            <person name="Zeng Q."/>
            <person name="Gargeya S."/>
            <person name="Fitzgerald M."/>
            <person name="Haas B."/>
            <person name="Abouelleil A."/>
            <person name="Allen A.W."/>
            <person name="Alvarado L."/>
            <person name="Arachchi H.M."/>
            <person name="Berlin A.M."/>
            <person name="Chapman S.B."/>
            <person name="Gainer-Dewar J."/>
            <person name="Goldberg J."/>
            <person name="Griggs A."/>
            <person name="Gujja S."/>
            <person name="Hansen M."/>
            <person name="Howarth C."/>
            <person name="Imamovic A."/>
            <person name="Ireland A."/>
            <person name="Larimer J."/>
            <person name="McCowan C."/>
            <person name="Murphy C."/>
            <person name="Pearson M."/>
            <person name="Poon T.W."/>
            <person name="Priest M."/>
            <person name="Roberts A."/>
            <person name="Saif S."/>
            <person name="Shea T."/>
            <person name="Sisk P."/>
            <person name="Sykes S."/>
            <person name="Wortman J."/>
            <person name="Nusbaum C."/>
            <person name="Birren B."/>
        </authorList>
    </citation>
    <scope>NUCLEOTIDE SEQUENCE [LARGE SCALE GENOMIC DNA]</scope>
    <source>
        <strain evidence="12">FAR1</strain>
    </source>
</reference>
<dbReference type="InterPro" id="IPR013788">
    <property type="entry name" value="Hemocyanin/hexamerin"/>
</dbReference>
<dbReference type="FunFam" id="2.60.40.1520:FF:000001">
    <property type="entry name" value="Hemocyanin subunit 2"/>
    <property type="match status" value="1"/>
</dbReference>
<evidence type="ECO:0000256" key="7">
    <source>
        <dbReference type="ARBA" id="ARBA00023008"/>
    </source>
</evidence>
<evidence type="ECO:0000313" key="12">
    <source>
        <dbReference type="Proteomes" id="UP000075886"/>
    </source>
</evidence>
<evidence type="ECO:0000313" key="11">
    <source>
        <dbReference type="EnsemblMetazoa" id="AFAF000859-PA"/>
    </source>
</evidence>
<keyword evidence="8" id="KW-0503">Monooxygenase</keyword>
<sequence length="685" mass="77951">MSDVSTGFLCLMTRPSEPLFYPKYNGQVFMDLPTEYLSKRYQTIADSIKSRLGAIAKHHVTVKPVELPDLGYAEQVPRYGDFNLFNPTQRRATGRLVTDLLAQPDAESLLSVAAYARDRLNPTMFQYALAVVLLHRKDTATVPVPSFLEMFPKRFVDPALFPKLAEEGFVVEQSERVAIEVPHSFTASEADPEQRLAYFREDIGVNLHHWHWHLVYPQEGPPEVVNKDRRGELFYYMHRQLVARYNIERLCNMLPPAAPLKNLREPIPEAYFPKIMNSALNRTYPGRAADMVLSHVNRPEDDAVATILELESSLGKIKEAIQTGFAVAEDGTRVPLDATTGIDVLGNIIENSDLSVNVPHYGNYHSLGHVLIGYIHDPDNLYREGHGVMGDFTTAMRDPTFYRFHGHVDDVFDMHKQKLPPYTERELLFPGVTIVDASVQITSGKAARNRLLTFWQRSQVDLGTGLDFGPQGNVVATFTHIQHAPFAYQIMVHNESGERKKGTVRIFLAPIYDIEGEQMLLSQQRRFVVEMDKFVVNLHPGDNRIVRQSDQSSVSIPYERTFRRVDASNMPGSEVFRFCNCGWPDHMLLPKGHPDGQPFDLFFMISDHKDDAVVPDFNPREDCNDSHSYCGLRDQLFPDRRAMGYPFDRLPLPQDHLLKDFAARFPNMSRTVAEVLFTNTIISRT</sequence>
<evidence type="ECO:0000256" key="8">
    <source>
        <dbReference type="ARBA" id="ARBA00023033"/>
    </source>
</evidence>
<dbReference type="InterPro" id="IPR005203">
    <property type="entry name" value="Hemocyanin_C"/>
</dbReference>
<dbReference type="GO" id="GO:0046872">
    <property type="term" value="F:metal ion binding"/>
    <property type="evidence" value="ECO:0007669"/>
    <property type="project" value="UniProtKB-KW"/>
</dbReference>
<keyword evidence="7" id="KW-0186">Copper</keyword>
<dbReference type="PANTHER" id="PTHR11511">
    <property type="entry name" value="LARVAL STORAGE PROTEIN/PHENOLOXIDASE"/>
    <property type="match status" value="1"/>
</dbReference>
<dbReference type="InterPro" id="IPR002227">
    <property type="entry name" value="Tyrosinase_Cu-bd"/>
</dbReference>
<keyword evidence="12" id="KW-1185">Reference proteome</keyword>
<dbReference type="Gene3D" id="1.20.1370.10">
    <property type="entry name" value="Hemocyanin, N-terminal domain"/>
    <property type="match status" value="1"/>
</dbReference>
<dbReference type="PROSITE" id="PS00210">
    <property type="entry name" value="HEMOCYANIN_2"/>
    <property type="match status" value="1"/>
</dbReference>
<proteinExistence type="inferred from homology"/>
<dbReference type="InterPro" id="IPR005204">
    <property type="entry name" value="Hemocyanin_N"/>
</dbReference>
<name>A0A182Q0X3_9DIPT</name>
<dbReference type="PROSITE" id="PS00498">
    <property type="entry name" value="TYROSINASE_2"/>
    <property type="match status" value="1"/>
</dbReference>
<dbReference type="Proteomes" id="UP000075886">
    <property type="component" value="Unassembled WGS sequence"/>
</dbReference>
<dbReference type="EnsemblMetazoa" id="AFAF000859-RA">
    <property type="protein sequence ID" value="AFAF000859-PA"/>
    <property type="gene ID" value="AFAF000859"/>
</dbReference>
<comment type="subcellular location">
    <subcellularLocation>
        <location evidence="2">Secreted</location>
    </subcellularLocation>
</comment>
<dbReference type="SUPFAM" id="SSF48056">
    <property type="entry name" value="Di-copper centre-containing domain"/>
    <property type="match status" value="1"/>
</dbReference>
<dbReference type="Pfam" id="PF00372">
    <property type="entry name" value="Hemocyanin_M"/>
    <property type="match status" value="1"/>
</dbReference>
<dbReference type="PRINTS" id="PR00187">
    <property type="entry name" value="HAEMOCYANIN"/>
</dbReference>
<dbReference type="InterPro" id="IPR037020">
    <property type="entry name" value="Hemocyanin_C_sf"/>
</dbReference>
<dbReference type="STRING" id="69004.A0A182Q0X3"/>
<dbReference type="SUPFAM" id="SSF81296">
    <property type="entry name" value="E set domains"/>
    <property type="match status" value="1"/>
</dbReference>
<comment type="similarity">
    <text evidence="3">Belongs to the tyrosinase family.</text>
</comment>
<evidence type="ECO:0000256" key="6">
    <source>
        <dbReference type="ARBA" id="ARBA00023002"/>
    </source>
</evidence>
<dbReference type="AlphaFoldDB" id="A0A182Q0X3"/>
<evidence type="ECO:0000259" key="10">
    <source>
        <dbReference type="PROSITE" id="PS00498"/>
    </source>
</evidence>